<keyword evidence="2" id="KW-1003">Cell membrane</keyword>
<feature type="transmembrane region" description="Helical" evidence="6">
    <location>
        <begin position="261"/>
        <end position="281"/>
    </location>
</feature>
<gene>
    <name evidence="8" type="ORF">F9B74_02510</name>
</gene>
<proteinExistence type="predicted"/>
<dbReference type="GO" id="GO:0005886">
    <property type="term" value="C:plasma membrane"/>
    <property type="evidence" value="ECO:0007669"/>
    <property type="project" value="UniProtKB-SubCell"/>
</dbReference>
<keyword evidence="4 6" id="KW-1133">Transmembrane helix</keyword>
<dbReference type="Pfam" id="PF00482">
    <property type="entry name" value="T2SSF"/>
    <property type="match status" value="1"/>
</dbReference>
<dbReference type="RefSeq" id="WP_159990616.1">
    <property type="nucleotide sequence ID" value="NZ_CP047165.1"/>
</dbReference>
<accession>A0A6L9Y425</accession>
<feature type="transmembrane region" description="Helical" evidence="6">
    <location>
        <begin position="5"/>
        <end position="22"/>
    </location>
</feature>
<evidence type="ECO:0000256" key="1">
    <source>
        <dbReference type="ARBA" id="ARBA00004651"/>
    </source>
</evidence>
<dbReference type="AlphaFoldDB" id="A0A6L9Y425"/>
<evidence type="ECO:0000256" key="3">
    <source>
        <dbReference type="ARBA" id="ARBA00022692"/>
    </source>
</evidence>
<organism evidence="8 9">
    <name type="scientific">Pelistega ratti</name>
    <dbReference type="NCBI Taxonomy" id="2652177"/>
    <lineage>
        <taxon>Bacteria</taxon>
        <taxon>Pseudomonadati</taxon>
        <taxon>Pseudomonadota</taxon>
        <taxon>Betaproteobacteria</taxon>
        <taxon>Burkholderiales</taxon>
        <taxon>Alcaligenaceae</taxon>
        <taxon>Pelistega</taxon>
    </lineage>
</organism>
<name>A0A6L9Y425_9BURK</name>
<dbReference type="Proteomes" id="UP000477651">
    <property type="component" value="Unassembled WGS sequence"/>
</dbReference>
<evidence type="ECO:0000256" key="2">
    <source>
        <dbReference type="ARBA" id="ARBA00022475"/>
    </source>
</evidence>
<keyword evidence="3 6" id="KW-0812">Transmembrane</keyword>
<feature type="transmembrane region" description="Helical" evidence="6">
    <location>
        <begin position="110"/>
        <end position="132"/>
    </location>
</feature>
<evidence type="ECO:0000313" key="9">
    <source>
        <dbReference type="Proteomes" id="UP000477651"/>
    </source>
</evidence>
<comment type="subcellular location">
    <subcellularLocation>
        <location evidence="1">Cell membrane</location>
        <topology evidence="1">Multi-pass membrane protein</topology>
    </subcellularLocation>
</comment>
<dbReference type="InterPro" id="IPR018076">
    <property type="entry name" value="T2SS_GspF_dom"/>
</dbReference>
<dbReference type="EMBL" id="JAAGYR010000003">
    <property type="protein sequence ID" value="NEN75200.1"/>
    <property type="molecule type" value="Genomic_DNA"/>
</dbReference>
<dbReference type="PANTHER" id="PTHR35007:SF2">
    <property type="entry name" value="PILUS ASSEMBLE PROTEIN"/>
    <property type="match status" value="1"/>
</dbReference>
<evidence type="ECO:0000256" key="5">
    <source>
        <dbReference type="ARBA" id="ARBA00023136"/>
    </source>
</evidence>
<keyword evidence="9" id="KW-1185">Reference proteome</keyword>
<dbReference type="PANTHER" id="PTHR35007">
    <property type="entry name" value="INTEGRAL MEMBRANE PROTEIN-RELATED"/>
    <property type="match status" value="1"/>
</dbReference>
<feature type="transmembrane region" description="Helical" evidence="6">
    <location>
        <begin position="84"/>
        <end position="104"/>
    </location>
</feature>
<evidence type="ECO:0000313" key="8">
    <source>
        <dbReference type="EMBL" id="NEN75200.1"/>
    </source>
</evidence>
<feature type="transmembrane region" description="Helical" evidence="6">
    <location>
        <begin position="42"/>
        <end position="63"/>
    </location>
</feature>
<sequence>MWFGLSLLLTGISLCAIFYVILSPGLKTVQEKPTISLRRLAWVWPWVTVSSTVVMPFLSWTYQRKLQHNIELAGYKGDVSTKDIAGLQGLCSIVVGVLGVLSILNMINNYFGLLGVLLLSMVLGFQLPLVFLQRKARERKQSILKVFPFFLDMTTLCVESGLNLHGALLQASQALPDSPLRQELRHTLNDMRTGVNRMEALKGLSQRIGLNEVKQWVSSLIQADKLGMSLGPVLRTQADQFRGERFLRAEKKAATAPVKMLFPLVLFIFPCTFIVIAFPLVSQISDIGFF</sequence>
<reference evidence="8 9" key="1">
    <citation type="submission" date="2020-02" db="EMBL/GenBank/DDBJ databases">
        <title>Pelistega sp. NLN82 were isolated from wild rodents of the Hainan Island.</title>
        <authorList>
            <person name="Niu N."/>
            <person name="Zhou J."/>
        </authorList>
    </citation>
    <scope>NUCLEOTIDE SEQUENCE [LARGE SCALE GENOMIC DNA]</scope>
    <source>
        <strain evidence="8 9">NLN82</strain>
    </source>
</reference>
<evidence type="ECO:0000256" key="6">
    <source>
        <dbReference type="SAM" id="Phobius"/>
    </source>
</evidence>
<comment type="caution">
    <text evidence="8">The sequence shown here is derived from an EMBL/GenBank/DDBJ whole genome shotgun (WGS) entry which is preliminary data.</text>
</comment>
<dbReference type="InterPro" id="IPR042094">
    <property type="entry name" value="T2SS_GspF_sf"/>
</dbReference>
<dbReference type="Gene3D" id="1.20.81.30">
    <property type="entry name" value="Type II secretion system (T2SS), domain F"/>
    <property type="match status" value="1"/>
</dbReference>
<keyword evidence="5 6" id="KW-0472">Membrane</keyword>
<feature type="domain" description="Type II secretion system protein GspF" evidence="7">
    <location>
        <begin position="150"/>
        <end position="276"/>
    </location>
</feature>
<protein>
    <submittedName>
        <fullName evidence="8">Type II secretion system F family protein</fullName>
    </submittedName>
</protein>
<evidence type="ECO:0000256" key="4">
    <source>
        <dbReference type="ARBA" id="ARBA00022989"/>
    </source>
</evidence>
<evidence type="ECO:0000259" key="7">
    <source>
        <dbReference type="Pfam" id="PF00482"/>
    </source>
</evidence>